<accession>A0AAE4MIS6</accession>
<sequence>MKFKLISLEIILLISVLAACCLDNLPDSTNTNACNISEINRNHTYEDYYSDTPISVDCTGIKTIKFESDRDRILRNNSTVVALNYLIVNPNIDYVSYDPENATNGSDLVVYGTVQEVRSFWTTPDGTLTINPNDIQERERNNGSGPYMERYVVVDSEIYTHVYFKVDECVKGGCPKEITLYLPGGQIGNIVMDYGDFPKSWDFKPGDQCLLYLEEHPNEYDLIMPDGIRTVVP</sequence>
<dbReference type="PROSITE" id="PS51257">
    <property type="entry name" value="PROKAR_LIPOPROTEIN"/>
    <property type="match status" value="1"/>
</dbReference>
<evidence type="ECO:0000313" key="1">
    <source>
        <dbReference type="EMBL" id="MDV0446969.1"/>
    </source>
</evidence>
<reference evidence="1" key="1">
    <citation type="submission" date="2023-06" db="EMBL/GenBank/DDBJ databases">
        <title>Genome sequence of Methanosarcinaceae archaeon Ag5.</title>
        <authorList>
            <person name="Protasov E."/>
            <person name="Platt K."/>
            <person name="Poehlein A."/>
            <person name="Daniel R."/>
            <person name="Brune A."/>
        </authorList>
    </citation>
    <scope>NUCLEOTIDE SEQUENCE</scope>
    <source>
        <strain evidence="1">Ag5</strain>
    </source>
</reference>
<dbReference type="RefSeq" id="WP_338099376.1">
    <property type="nucleotide sequence ID" value="NZ_JAWDKD010000015.1"/>
</dbReference>
<keyword evidence="2" id="KW-1185">Reference proteome</keyword>
<name>A0AAE4MIS6_9EURY</name>
<protein>
    <recommendedName>
        <fullName evidence="3">Lipoprotein</fullName>
    </recommendedName>
</protein>
<evidence type="ECO:0000313" key="2">
    <source>
        <dbReference type="Proteomes" id="UP001271789"/>
    </source>
</evidence>
<comment type="caution">
    <text evidence="1">The sequence shown here is derived from an EMBL/GenBank/DDBJ whole genome shotgun (WGS) entry which is preliminary data.</text>
</comment>
<dbReference type="AlphaFoldDB" id="A0AAE4MIS6"/>
<organism evidence="1 2">
    <name type="scientific">Methanolapillus africanus</name>
    <dbReference type="NCBI Taxonomy" id="3028297"/>
    <lineage>
        <taxon>Archaea</taxon>
        <taxon>Methanobacteriati</taxon>
        <taxon>Methanobacteriota</taxon>
        <taxon>Stenosarchaea group</taxon>
        <taxon>Methanomicrobia</taxon>
        <taxon>Methanosarcinales</taxon>
        <taxon>Methanosarcinaceae</taxon>
        <taxon>Methanolapillus</taxon>
    </lineage>
</organism>
<gene>
    <name evidence="1" type="ORF">MsAg5_08370</name>
</gene>
<dbReference type="Proteomes" id="UP001271789">
    <property type="component" value="Unassembled WGS sequence"/>
</dbReference>
<dbReference type="EMBL" id="JAWDKD010000015">
    <property type="protein sequence ID" value="MDV0446969.1"/>
    <property type="molecule type" value="Genomic_DNA"/>
</dbReference>
<proteinExistence type="predicted"/>
<evidence type="ECO:0008006" key="3">
    <source>
        <dbReference type="Google" id="ProtNLM"/>
    </source>
</evidence>